<gene>
    <name evidence="1" type="ORF">AVEN_37208_1</name>
</gene>
<dbReference type="Proteomes" id="UP000499080">
    <property type="component" value="Unassembled WGS sequence"/>
</dbReference>
<proteinExistence type="predicted"/>
<keyword evidence="2" id="KW-1185">Reference proteome</keyword>
<evidence type="ECO:0000313" key="2">
    <source>
        <dbReference type="Proteomes" id="UP000499080"/>
    </source>
</evidence>
<reference evidence="1 2" key="1">
    <citation type="journal article" date="2019" name="Sci. Rep.">
        <title>Orb-weaving spider Araneus ventricosus genome elucidates the spidroin gene catalogue.</title>
        <authorList>
            <person name="Kono N."/>
            <person name="Nakamura H."/>
            <person name="Ohtoshi R."/>
            <person name="Moran D.A.P."/>
            <person name="Shinohara A."/>
            <person name="Yoshida Y."/>
            <person name="Fujiwara M."/>
            <person name="Mori M."/>
            <person name="Tomita M."/>
            <person name="Arakawa K."/>
        </authorList>
    </citation>
    <scope>NUCLEOTIDE SEQUENCE [LARGE SCALE GENOMIC DNA]</scope>
</reference>
<comment type="caution">
    <text evidence="1">The sequence shown here is derived from an EMBL/GenBank/DDBJ whole genome shotgun (WGS) entry which is preliminary data.</text>
</comment>
<protein>
    <submittedName>
        <fullName evidence="1">Uncharacterized protein</fullName>
    </submittedName>
</protein>
<evidence type="ECO:0000313" key="1">
    <source>
        <dbReference type="EMBL" id="GBO36467.1"/>
    </source>
</evidence>
<organism evidence="1 2">
    <name type="scientific">Araneus ventricosus</name>
    <name type="common">Orbweaver spider</name>
    <name type="synonym">Epeira ventricosa</name>
    <dbReference type="NCBI Taxonomy" id="182803"/>
    <lineage>
        <taxon>Eukaryota</taxon>
        <taxon>Metazoa</taxon>
        <taxon>Ecdysozoa</taxon>
        <taxon>Arthropoda</taxon>
        <taxon>Chelicerata</taxon>
        <taxon>Arachnida</taxon>
        <taxon>Araneae</taxon>
        <taxon>Araneomorphae</taxon>
        <taxon>Entelegynae</taxon>
        <taxon>Araneoidea</taxon>
        <taxon>Araneidae</taxon>
        <taxon>Araneus</taxon>
    </lineage>
</organism>
<name>A0A4Y2WKJ7_ARAVE</name>
<accession>A0A4Y2WKJ7</accession>
<dbReference type="AlphaFoldDB" id="A0A4Y2WKJ7"/>
<dbReference type="EMBL" id="BGPR01060647">
    <property type="protein sequence ID" value="GBO36467.1"/>
    <property type="molecule type" value="Genomic_DNA"/>
</dbReference>
<sequence length="160" mass="18002">MIVQGTLNKFGEWSHKINETRYANKIPLLAFKVIAISCKLSANASVGIARSTVVTRCWICAISQKRRPFRIPLRRENKKSAGAISGEYGGCSRTLTLRVARKCLTRIAVCRDGFVVEQFPMTTLEQLWPNPPNALQQPFRNSLVGFRIDTHSHTDSLNRS</sequence>